<dbReference type="GO" id="GO:0009055">
    <property type="term" value="F:electron transfer activity"/>
    <property type="evidence" value="ECO:0007669"/>
    <property type="project" value="InterPro"/>
</dbReference>
<dbReference type="AlphaFoldDB" id="A0A7W2EGK0"/>
<comment type="caution">
    <text evidence="7">The sequence shown here is derived from an EMBL/GenBank/DDBJ whole genome shotgun (WGS) entry which is preliminary data.</text>
</comment>
<feature type="chain" id="PRO_5030524202" evidence="5">
    <location>
        <begin position="22"/>
        <end position="269"/>
    </location>
</feature>
<feature type="signal peptide" evidence="5">
    <location>
        <begin position="1"/>
        <end position="21"/>
    </location>
</feature>
<organism evidence="7 8">
    <name type="scientific">Rugamonas fusca</name>
    <dbReference type="NCBI Taxonomy" id="2758568"/>
    <lineage>
        <taxon>Bacteria</taxon>
        <taxon>Pseudomonadati</taxon>
        <taxon>Pseudomonadota</taxon>
        <taxon>Betaproteobacteria</taxon>
        <taxon>Burkholderiales</taxon>
        <taxon>Oxalobacteraceae</taxon>
        <taxon>Telluria group</taxon>
        <taxon>Rugamonas</taxon>
    </lineage>
</organism>
<evidence type="ECO:0000256" key="5">
    <source>
        <dbReference type="SAM" id="SignalP"/>
    </source>
</evidence>
<dbReference type="InterPro" id="IPR051459">
    <property type="entry name" value="Cytochrome_c-type_DH"/>
</dbReference>
<dbReference type="GO" id="GO:0046872">
    <property type="term" value="F:metal ion binding"/>
    <property type="evidence" value="ECO:0007669"/>
    <property type="project" value="UniProtKB-KW"/>
</dbReference>
<dbReference type="PANTHER" id="PTHR35008:SF9">
    <property type="entry name" value="CYTOCHROME C DOMAIN-CONTAINING PROTEIN"/>
    <property type="match status" value="1"/>
</dbReference>
<feature type="domain" description="Cytochrome c" evidence="6">
    <location>
        <begin position="42"/>
        <end position="139"/>
    </location>
</feature>
<keyword evidence="2 4" id="KW-0479">Metal-binding</keyword>
<evidence type="ECO:0000313" key="8">
    <source>
        <dbReference type="Proteomes" id="UP000566711"/>
    </source>
</evidence>
<evidence type="ECO:0000313" key="7">
    <source>
        <dbReference type="EMBL" id="MBA5605305.1"/>
    </source>
</evidence>
<dbReference type="Pfam" id="PF13442">
    <property type="entry name" value="Cytochrome_CBB3"/>
    <property type="match status" value="1"/>
</dbReference>
<dbReference type="Proteomes" id="UP000566711">
    <property type="component" value="Unassembled WGS sequence"/>
</dbReference>
<dbReference type="EMBL" id="JACEZS010000005">
    <property type="protein sequence ID" value="MBA5605305.1"/>
    <property type="molecule type" value="Genomic_DNA"/>
</dbReference>
<name>A0A7W2EGK0_9BURK</name>
<feature type="domain" description="Cytochrome c" evidence="6">
    <location>
        <begin position="162"/>
        <end position="247"/>
    </location>
</feature>
<gene>
    <name evidence="7" type="ORF">H3H36_08030</name>
</gene>
<dbReference type="RefSeq" id="WP_182216068.1">
    <property type="nucleotide sequence ID" value="NZ_JACEZS010000005.1"/>
</dbReference>
<dbReference type="Pfam" id="PF21342">
    <property type="entry name" value="SoxA-TsdA_cyt-c"/>
    <property type="match status" value="1"/>
</dbReference>
<dbReference type="PROSITE" id="PS51007">
    <property type="entry name" value="CYTC"/>
    <property type="match status" value="2"/>
</dbReference>
<dbReference type="Gene3D" id="1.10.760.10">
    <property type="entry name" value="Cytochrome c-like domain"/>
    <property type="match status" value="2"/>
</dbReference>
<evidence type="ECO:0000259" key="6">
    <source>
        <dbReference type="PROSITE" id="PS51007"/>
    </source>
</evidence>
<dbReference type="PANTHER" id="PTHR35008">
    <property type="entry name" value="BLL4482 PROTEIN-RELATED"/>
    <property type="match status" value="1"/>
</dbReference>
<reference evidence="7 8" key="1">
    <citation type="submission" date="2020-07" db="EMBL/GenBank/DDBJ databases">
        <title>Novel species isolated from subtropical streams in China.</title>
        <authorList>
            <person name="Lu H."/>
        </authorList>
    </citation>
    <scope>NUCLEOTIDE SEQUENCE [LARGE SCALE GENOMIC DNA]</scope>
    <source>
        <strain evidence="7 8">FT3S</strain>
    </source>
</reference>
<evidence type="ECO:0000256" key="1">
    <source>
        <dbReference type="ARBA" id="ARBA00022617"/>
    </source>
</evidence>
<protein>
    <submittedName>
        <fullName evidence="7">C-type cytochrome</fullName>
    </submittedName>
</protein>
<dbReference type="InterPro" id="IPR036909">
    <property type="entry name" value="Cyt_c-like_dom_sf"/>
</dbReference>
<dbReference type="GO" id="GO:0020037">
    <property type="term" value="F:heme binding"/>
    <property type="evidence" value="ECO:0007669"/>
    <property type="project" value="InterPro"/>
</dbReference>
<keyword evidence="8" id="KW-1185">Reference proteome</keyword>
<keyword evidence="3 4" id="KW-0408">Iron</keyword>
<dbReference type="SUPFAM" id="SSF46626">
    <property type="entry name" value="Cytochrome c"/>
    <property type="match status" value="2"/>
</dbReference>
<accession>A0A7W2EGK0</accession>
<keyword evidence="5" id="KW-0732">Signal</keyword>
<sequence length="269" mass="28531">MKPQRCSILFAALWAAGAASAQTAPELKPPSEASMPSGPRGAAIAAGKLLLSETHQRLPGNVGNGLTCTNCHMTGGTIAQASPWVGIWGVFPEYRARSGRLISLQERVNDCFERSMNGKPLAFNSDEMNNILAYMQWLSAGVPTGVSVKGRGFGPIDQKLVPDSTHGKQVYGEKCASCHGASGEGLKNGAAYAFPPLWGPASFNDGAGMARTYTAAAFVKYNMPLGQGGTLSDQDAVDVAEYFTHQPRPVYAGKAKDWPKGDRPKDARN</sequence>
<keyword evidence="1 4" id="KW-0349">Heme</keyword>
<evidence type="ECO:0000256" key="3">
    <source>
        <dbReference type="ARBA" id="ARBA00023004"/>
    </source>
</evidence>
<dbReference type="InterPro" id="IPR009056">
    <property type="entry name" value="Cyt_c-like_dom"/>
</dbReference>
<evidence type="ECO:0000256" key="4">
    <source>
        <dbReference type="PROSITE-ProRule" id="PRU00433"/>
    </source>
</evidence>
<proteinExistence type="predicted"/>
<evidence type="ECO:0000256" key="2">
    <source>
        <dbReference type="ARBA" id="ARBA00022723"/>
    </source>
</evidence>